<protein>
    <recommendedName>
        <fullName evidence="4">Transmembrane protein</fullName>
    </recommendedName>
</protein>
<keyword evidence="1" id="KW-0472">Membrane</keyword>
<evidence type="ECO:0000313" key="3">
    <source>
        <dbReference type="Proteomes" id="UP000784294"/>
    </source>
</evidence>
<organism evidence="2 3">
    <name type="scientific">Protopolystoma xenopodis</name>
    <dbReference type="NCBI Taxonomy" id="117903"/>
    <lineage>
        <taxon>Eukaryota</taxon>
        <taxon>Metazoa</taxon>
        <taxon>Spiralia</taxon>
        <taxon>Lophotrochozoa</taxon>
        <taxon>Platyhelminthes</taxon>
        <taxon>Monogenea</taxon>
        <taxon>Polyopisthocotylea</taxon>
        <taxon>Polystomatidea</taxon>
        <taxon>Polystomatidae</taxon>
        <taxon>Protopolystoma</taxon>
    </lineage>
</organism>
<comment type="caution">
    <text evidence="2">The sequence shown here is derived from an EMBL/GenBank/DDBJ whole genome shotgun (WGS) entry which is preliminary data.</text>
</comment>
<gene>
    <name evidence="2" type="ORF">PXEA_LOCUS9703</name>
</gene>
<accession>A0A3S5CF76</accession>
<sequence length="110" mass="12004">MPSTIWESGKSGESGKSCTLRCCSAAISELQTSAKLRYTRSVLAVAKPALFCTFLLFAFSSLFSLSLSLSRFLSLSLFSSRHACLRKDDVQEATSQSLTSCCLRQVGFSR</sequence>
<evidence type="ECO:0000313" key="2">
    <source>
        <dbReference type="EMBL" id="VEL16263.1"/>
    </source>
</evidence>
<feature type="transmembrane region" description="Helical" evidence="1">
    <location>
        <begin position="48"/>
        <end position="69"/>
    </location>
</feature>
<name>A0A3S5CF76_9PLAT</name>
<evidence type="ECO:0000256" key="1">
    <source>
        <dbReference type="SAM" id="Phobius"/>
    </source>
</evidence>
<reference evidence="2" key="1">
    <citation type="submission" date="2018-11" db="EMBL/GenBank/DDBJ databases">
        <authorList>
            <consortium name="Pathogen Informatics"/>
        </authorList>
    </citation>
    <scope>NUCLEOTIDE SEQUENCE</scope>
</reference>
<keyword evidence="3" id="KW-1185">Reference proteome</keyword>
<evidence type="ECO:0008006" key="4">
    <source>
        <dbReference type="Google" id="ProtNLM"/>
    </source>
</evidence>
<dbReference type="EMBL" id="CAAALY010027781">
    <property type="protein sequence ID" value="VEL16263.1"/>
    <property type="molecule type" value="Genomic_DNA"/>
</dbReference>
<dbReference type="AlphaFoldDB" id="A0A3S5CF76"/>
<keyword evidence="1" id="KW-0812">Transmembrane</keyword>
<proteinExistence type="predicted"/>
<keyword evidence="1" id="KW-1133">Transmembrane helix</keyword>
<dbReference type="Proteomes" id="UP000784294">
    <property type="component" value="Unassembled WGS sequence"/>
</dbReference>